<keyword evidence="1" id="KW-1133">Transmembrane helix</keyword>
<accession>W0DSR2</accession>
<keyword evidence="3" id="KW-1185">Reference proteome</keyword>
<keyword evidence="1" id="KW-0812">Transmembrane</keyword>
<evidence type="ECO:0000313" key="2">
    <source>
        <dbReference type="EMBL" id="AHF00024.1"/>
    </source>
</evidence>
<dbReference type="RefSeq" id="WP_006748673.1">
    <property type="nucleotide sequence ID" value="NZ_CP007029.1"/>
</dbReference>
<evidence type="ECO:0000256" key="1">
    <source>
        <dbReference type="SAM" id="Phobius"/>
    </source>
</evidence>
<dbReference type="Gene3D" id="1.10.287.950">
    <property type="entry name" value="Methyl-accepting chemotaxis protein"/>
    <property type="match status" value="1"/>
</dbReference>
<reference evidence="2 3" key="1">
    <citation type="submission" date="2013-12" db="EMBL/GenBank/DDBJ databases">
        <authorList>
            <consortium name="DOE Joint Genome Institute"/>
            <person name="Muyzer G."/>
            <person name="Huntemann M."/>
            <person name="Han J."/>
            <person name="Chen A."/>
            <person name="Kyrpides N."/>
            <person name="Mavromatis K."/>
            <person name="Markowitz V."/>
            <person name="Palaniappan K."/>
            <person name="Ivanova N."/>
            <person name="Schaumberg A."/>
            <person name="Pati A."/>
            <person name="Liolios K."/>
            <person name="Nordberg H.P."/>
            <person name="Cantor M.N."/>
            <person name="Hua S.X."/>
            <person name="Woyke T."/>
        </authorList>
    </citation>
    <scope>NUCLEOTIDE SEQUENCE [LARGE SCALE GENOMIC DNA]</scope>
    <source>
        <strain evidence="2 3">ARh 1</strain>
    </source>
</reference>
<dbReference type="Proteomes" id="UP000005289">
    <property type="component" value="Chromosome"/>
</dbReference>
<sequence>MRERCQGTTALDWEAHAVTGTETDLEAILGMFEKDPRTFSPEYQNLSPEQKAMVKLEIALSNFFRAFEGSVRRWERMVYPSMLIMGVLVLSGFYLIYNLTGDMARMSRAVDPQMEQNMLAMSDNIAQLSSNIATMTGEISTLVGVIHAMQSSVANLDGNITGMTASLDMVQKDMALMTPSVVEMNDSMTEMTKQMTHMNQNMGAMNQSMGRMGQDMSRMAHDMNRFTRPESIMMPFMR</sequence>
<proteinExistence type="predicted"/>
<dbReference type="KEGG" id="tti:THITH_06680"/>
<name>W0DSR2_9GAMM</name>
<keyword evidence="1" id="KW-0472">Membrane</keyword>
<dbReference type="STRING" id="713585.THITH_06680"/>
<dbReference type="AlphaFoldDB" id="W0DSR2"/>
<evidence type="ECO:0000313" key="3">
    <source>
        <dbReference type="Proteomes" id="UP000005289"/>
    </source>
</evidence>
<feature type="transmembrane region" description="Helical" evidence="1">
    <location>
        <begin position="77"/>
        <end position="97"/>
    </location>
</feature>
<gene>
    <name evidence="2" type="ORF">THITH_06680</name>
</gene>
<dbReference type="HOGENOM" id="CLU_1146771_0_0_6"/>
<evidence type="ECO:0008006" key="4">
    <source>
        <dbReference type="Google" id="ProtNLM"/>
    </source>
</evidence>
<protein>
    <recommendedName>
        <fullName evidence="4">Methyl-accepting chemotaxis protein</fullName>
    </recommendedName>
</protein>
<dbReference type="SUPFAM" id="SSF58104">
    <property type="entry name" value="Methyl-accepting chemotaxis protein (MCP) signaling domain"/>
    <property type="match status" value="1"/>
</dbReference>
<organism evidence="2 3">
    <name type="scientific">Thioalkalivibrio paradoxus ARh 1</name>
    <dbReference type="NCBI Taxonomy" id="713585"/>
    <lineage>
        <taxon>Bacteria</taxon>
        <taxon>Pseudomonadati</taxon>
        <taxon>Pseudomonadota</taxon>
        <taxon>Gammaproteobacteria</taxon>
        <taxon>Chromatiales</taxon>
        <taxon>Ectothiorhodospiraceae</taxon>
        <taxon>Thioalkalivibrio</taxon>
    </lineage>
</organism>
<dbReference type="EMBL" id="CP007029">
    <property type="protein sequence ID" value="AHF00024.1"/>
    <property type="molecule type" value="Genomic_DNA"/>
</dbReference>